<organism evidence="1 2">
    <name type="scientific">Paenibacillus abyssi</name>
    <dbReference type="NCBI Taxonomy" id="1340531"/>
    <lineage>
        <taxon>Bacteria</taxon>
        <taxon>Bacillati</taxon>
        <taxon>Bacillota</taxon>
        <taxon>Bacilli</taxon>
        <taxon>Bacillales</taxon>
        <taxon>Paenibacillaceae</taxon>
        <taxon>Paenibacillus</taxon>
    </lineage>
</organism>
<accession>A0A917CHF5</accession>
<evidence type="ECO:0000313" key="2">
    <source>
        <dbReference type="Proteomes" id="UP000644756"/>
    </source>
</evidence>
<dbReference type="AlphaFoldDB" id="A0A917CHF5"/>
<reference evidence="1" key="2">
    <citation type="submission" date="2020-09" db="EMBL/GenBank/DDBJ databases">
        <authorList>
            <person name="Sun Q."/>
            <person name="Zhou Y."/>
        </authorList>
    </citation>
    <scope>NUCLEOTIDE SEQUENCE</scope>
    <source>
        <strain evidence="1">CGMCC 1.12987</strain>
    </source>
</reference>
<name>A0A917CHF5_9BACL</name>
<gene>
    <name evidence="1" type="ORF">GCM10010916_01550</name>
</gene>
<dbReference type="Gene3D" id="1.10.30.50">
    <property type="match status" value="1"/>
</dbReference>
<reference evidence="1" key="1">
    <citation type="journal article" date="2014" name="Int. J. Syst. Evol. Microbiol.">
        <title>Complete genome sequence of Corynebacterium casei LMG S-19264T (=DSM 44701T), isolated from a smear-ripened cheese.</title>
        <authorList>
            <consortium name="US DOE Joint Genome Institute (JGI-PGF)"/>
            <person name="Walter F."/>
            <person name="Albersmeier A."/>
            <person name="Kalinowski J."/>
            <person name="Ruckert C."/>
        </authorList>
    </citation>
    <scope>NUCLEOTIDE SEQUENCE</scope>
    <source>
        <strain evidence="1">CGMCC 1.12987</strain>
    </source>
</reference>
<keyword evidence="2" id="KW-1185">Reference proteome</keyword>
<dbReference type="Proteomes" id="UP000644756">
    <property type="component" value="Unassembled WGS sequence"/>
</dbReference>
<proteinExistence type="predicted"/>
<evidence type="ECO:0000313" key="1">
    <source>
        <dbReference type="EMBL" id="GGF87908.1"/>
    </source>
</evidence>
<dbReference type="EMBL" id="BMGR01000001">
    <property type="protein sequence ID" value="GGF87908.1"/>
    <property type="molecule type" value="Genomic_DNA"/>
</dbReference>
<comment type="caution">
    <text evidence="1">The sequence shown here is derived from an EMBL/GenBank/DDBJ whole genome shotgun (WGS) entry which is preliminary data.</text>
</comment>
<sequence length="236" mass="27973">MRGVRYKKCNECFENKKEEIDFYKSGRGYEFICKSCRISAAINNKKNNKERYARYSANRNALIKALPRYDHRKATFDSYRYFNYKCALTNTRGDLVDDHFIAIATGHGGTIRGNIIPLLSAINFSKNDADPFTWFETNRQRFELDDSRWNALISYLADQNGLTLDEYRQFVDWCYANQRSIDDIRADNERYGYVVSSLELWREATGMSFPLRIDFRQKRRNARDRRNHFVGIHEMV</sequence>
<protein>
    <submittedName>
        <fullName evidence="1">Uncharacterized protein</fullName>
    </submittedName>
</protein>